<dbReference type="Proteomes" id="UP000294737">
    <property type="component" value="Unassembled WGS sequence"/>
</dbReference>
<dbReference type="InterPro" id="IPR013762">
    <property type="entry name" value="Integrase-like_cat_sf"/>
</dbReference>
<keyword evidence="3" id="KW-1185">Reference proteome</keyword>
<dbReference type="GO" id="GO:0015074">
    <property type="term" value="P:DNA integration"/>
    <property type="evidence" value="ECO:0007669"/>
    <property type="project" value="InterPro"/>
</dbReference>
<keyword evidence="1" id="KW-0233">DNA recombination</keyword>
<accession>A0A4V3BUJ1</accession>
<evidence type="ECO:0000313" key="3">
    <source>
        <dbReference type="Proteomes" id="UP000294737"/>
    </source>
</evidence>
<comment type="caution">
    <text evidence="2">The sequence shown here is derived from an EMBL/GenBank/DDBJ whole genome shotgun (WGS) entry which is preliminary data.</text>
</comment>
<organism evidence="2 3">
    <name type="scientific">Herminiimonas fonticola</name>
    <dbReference type="NCBI Taxonomy" id="303380"/>
    <lineage>
        <taxon>Bacteria</taxon>
        <taxon>Pseudomonadati</taxon>
        <taxon>Pseudomonadota</taxon>
        <taxon>Betaproteobacteria</taxon>
        <taxon>Burkholderiales</taxon>
        <taxon>Oxalobacteraceae</taxon>
        <taxon>Herminiimonas</taxon>
    </lineage>
</organism>
<dbReference type="AlphaFoldDB" id="A0A4V3BUJ1"/>
<proteinExistence type="predicted"/>
<evidence type="ECO:0008006" key="4">
    <source>
        <dbReference type="Google" id="ProtNLM"/>
    </source>
</evidence>
<gene>
    <name evidence="2" type="ORF">EV677_3009</name>
</gene>
<dbReference type="GO" id="GO:0003677">
    <property type="term" value="F:DNA binding"/>
    <property type="evidence" value="ECO:0007669"/>
    <property type="project" value="InterPro"/>
</dbReference>
<evidence type="ECO:0000256" key="1">
    <source>
        <dbReference type="ARBA" id="ARBA00023172"/>
    </source>
</evidence>
<dbReference type="Gene3D" id="1.10.443.10">
    <property type="entry name" value="Intergrase catalytic core"/>
    <property type="match status" value="1"/>
</dbReference>
<reference evidence="2 3" key="1">
    <citation type="submission" date="2019-03" db="EMBL/GenBank/DDBJ databases">
        <title>Genomic Encyclopedia of Type Strains, Phase IV (KMG-IV): sequencing the most valuable type-strain genomes for metagenomic binning, comparative biology and taxonomic classification.</title>
        <authorList>
            <person name="Goeker M."/>
        </authorList>
    </citation>
    <scope>NUCLEOTIDE SEQUENCE [LARGE SCALE GENOMIC DNA]</scope>
    <source>
        <strain evidence="2 3">DSM 18555</strain>
    </source>
</reference>
<protein>
    <recommendedName>
        <fullName evidence="4">Phage integrase family protein</fullName>
    </recommendedName>
</protein>
<dbReference type="SUPFAM" id="SSF56349">
    <property type="entry name" value="DNA breaking-rejoining enzymes"/>
    <property type="match status" value="1"/>
</dbReference>
<dbReference type="EMBL" id="SNWF01000011">
    <property type="protein sequence ID" value="TDN87298.1"/>
    <property type="molecule type" value="Genomic_DNA"/>
</dbReference>
<dbReference type="InterPro" id="IPR011010">
    <property type="entry name" value="DNA_brk_join_enz"/>
</dbReference>
<dbReference type="OrthoDB" id="8714551at2"/>
<dbReference type="RefSeq" id="WP_112992386.1">
    <property type="nucleotide sequence ID" value="NZ_PTLZ01000002.1"/>
</dbReference>
<dbReference type="GO" id="GO:0006310">
    <property type="term" value="P:DNA recombination"/>
    <property type="evidence" value="ECO:0007669"/>
    <property type="project" value="UniProtKB-KW"/>
</dbReference>
<sequence>MPARPNLNGIAVPNLSFPMVQYGGRETPWSLVPLLYSGGASADIKKVMNAIEQGSLGEALLGRLTLVNRLHQEICDDLICGGSRHTAGKRITLLRSFFARADKVGADLRLETVTENYHAWAADLLHRQLVLKEVSGATVYDDARVLSGLFGRVLGRQHALIKETRIHRPRQTGKFSTSAAGKVNLTETFKFGLVLIEICECLSFATTQNILPVQLSLHTGHTLEFWSGLQKPAIRNRTTRRHNHEARVSEEKRAAWQADKSLRTRSPLVNLRIEAELLLFIAQTGMNLQQAYTLRMDTFHYTSYLDGYQVRQHKGRREGSVLFEIFNEYRAHFEQYLDWRNAWFPEQDDGLLFPFITEGRSLAKAPEFHHVRQICDSCAIWCVLPRSLRKTRINWLLRRISDPQLVADMAQHDLQTLLQQYAEPNIQLAMVEISKFHAKTASSLMPPSPGLCVTVSPEPLDNMPDGAPAPDCVTGGGCLFCKSHRDVDSSDHVWSLVSFRHLKSIELAKYKPPKTATLPPHPAEMVVQRITQKIKFFESSSEVRGMWVRESLLCIDEGNYHPSWDGFIQLNEMRGSSE</sequence>
<name>A0A4V3BUJ1_9BURK</name>
<evidence type="ECO:0000313" key="2">
    <source>
        <dbReference type="EMBL" id="TDN87298.1"/>
    </source>
</evidence>